<dbReference type="SMART" id="SM00091">
    <property type="entry name" value="PAS"/>
    <property type="match status" value="2"/>
</dbReference>
<dbReference type="RefSeq" id="WP_173290262.1">
    <property type="nucleotide sequence ID" value="NZ_AP021888.1"/>
</dbReference>
<feature type="domain" description="PAC" evidence="4">
    <location>
        <begin position="567"/>
        <end position="619"/>
    </location>
</feature>
<dbReference type="CDD" id="cd01949">
    <property type="entry name" value="GGDEF"/>
    <property type="match status" value="1"/>
</dbReference>
<dbReference type="InterPro" id="IPR035919">
    <property type="entry name" value="EAL_sf"/>
</dbReference>
<evidence type="ECO:0000313" key="8">
    <source>
        <dbReference type="Proteomes" id="UP000501466"/>
    </source>
</evidence>
<dbReference type="SMART" id="SM00086">
    <property type="entry name" value="PAC"/>
    <property type="match status" value="2"/>
</dbReference>
<dbReference type="Gene3D" id="3.30.450.20">
    <property type="entry name" value="PAS domain"/>
    <property type="match status" value="2"/>
</dbReference>
<accession>A0A6F8PKX6</accession>
<dbReference type="InterPro" id="IPR052155">
    <property type="entry name" value="Biofilm_reg_signaling"/>
</dbReference>
<organism evidence="7 8">
    <name type="scientific">Thiosulfativibrio zosterae</name>
    <dbReference type="NCBI Taxonomy" id="2675053"/>
    <lineage>
        <taxon>Bacteria</taxon>
        <taxon>Pseudomonadati</taxon>
        <taxon>Pseudomonadota</taxon>
        <taxon>Gammaproteobacteria</taxon>
        <taxon>Thiotrichales</taxon>
        <taxon>Piscirickettsiaceae</taxon>
        <taxon>Thiosulfativibrio</taxon>
    </lineage>
</organism>
<feature type="transmembrane region" description="Helical" evidence="2">
    <location>
        <begin position="328"/>
        <end position="351"/>
    </location>
</feature>
<dbReference type="CDD" id="cd00130">
    <property type="entry name" value="PAS"/>
    <property type="match status" value="2"/>
</dbReference>
<dbReference type="NCBIfam" id="TIGR00254">
    <property type="entry name" value="GGDEF"/>
    <property type="match status" value="1"/>
</dbReference>
<dbReference type="GO" id="GO:0003824">
    <property type="term" value="F:catalytic activity"/>
    <property type="evidence" value="ECO:0007669"/>
    <property type="project" value="UniProtKB-ARBA"/>
</dbReference>
<dbReference type="InterPro" id="IPR043128">
    <property type="entry name" value="Rev_trsase/Diguanyl_cyclase"/>
</dbReference>
<dbReference type="AlphaFoldDB" id="A0A6F8PKX6"/>
<dbReference type="SMART" id="SM00267">
    <property type="entry name" value="GGDEF"/>
    <property type="match status" value="1"/>
</dbReference>
<dbReference type="Gene3D" id="3.20.20.450">
    <property type="entry name" value="EAL domain"/>
    <property type="match status" value="1"/>
</dbReference>
<dbReference type="KEGG" id="tzo:THMIRHAT_03960"/>
<dbReference type="Pfam" id="PF13426">
    <property type="entry name" value="PAS_9"/>
    <property type="match status" value="2"/>
</dbReference>
<dbReference type="InterPro" id="IPR000160">
    <property type="entry name" value="GGDEF_dom"/>
</dbReference>
<keyword evidence="2" id="KW-0812">Transmembrane</keyword>
<evidence type="ECO:0000256" key="1">
    <source>
        <dbReference type="ARBA" id="ARBA00001946"/>
    </source>
</evidence>
<reference evidence="8" key="1">
    <citation type="submission" date="2019-11" db="EMBL/GenBank/DDBJ databases">
        <title>Isolation and characterization of two novel species in the genus Thiomicrorhabdus.</title>
        <authorList>
            <person name="Mochizuki J."/>
            <person name="Kojima H."/>
            <person name="Fukui M."/>
        </authorList>
    </citation>
    <scope>NUCLEOTIDE SEQUENCE [LARGE SCALE GENOMIC DNA]</scope>
    <source>
        <strain evidence="8">AkT22</strain>
    </source>
</reference>
<evidence type="ECO:0000313" key="7">
    <source>
        <dbReference type="EMBL" id="BBP42650.1"/>
    </source>
</evidence>
<dbReference type="InterPro" id="IPR001610">
    <property type="entry name" value="PAC"/>
</dbReference>
<dbReference type="Proteomes" id="UP000501466">
    <property type="component" value="Chromosome"/>
</dbReference>
<dbReference type="InterPro" id="IPR029150">
    <property type="entry name" value="dCache_3"/>
</dbReference>
<dbReference type="FunFam" id="3.30.70.270:FF:000001">
    <property type="entry name" value="Diguanylate cyclase domain protein"/>
    <property type="match status" value="1"/>
</dbReference>
<dbReference type="PROSITE" id="PS50112">
    <property type="entry name" value="PAS"/>
    <property type="match status" value="2"/>
</dbReference>
<dbReference type="EMBL" id="AP021888">
    <property type="protein sequence ID" value="BBP42650.1"/>
    <property type="molecule type" value="Genomic_DNA"/>
</dbReference>
<evidence type="ECO:0000259" key="5">
    <source>
        <dbReference type="PROSITE" id="PS50883"/>
    </source>
</evidence>
<dbReference type="SUPFAM" id="SSF55785">
    <property type="entry name" value="PYP-like sensor domain (PAS domain)"/>
    <property type="match status" value="2"/>
</dbReference>
<dbReference type="Pfam" id="PF14827">
    <property type="entry name" value="dCache_3"/>
    <property type="match status" value="1"/>
</dbReference>
<dbReference type="Pfam" id="PF00990">
    <property type="entry name" value="GGDEF"/>
    <property type="match status" value="1"/>
</dbReference>
<feature type="domain" description="GGDEF" evidence="6">
    <location>
        <begin position="651"/>
        <end position="789"/>
    </location>
</feature>
<evidence type="ECO:0000259" key="3">
    <source>
        <dbReference type="PROSITE" id="PS50112"/>
    </source>
</evidence>
<feature type="domain" description="EAL" evidence="5">
    <location>
        <begin position="798"/>
        <end position="1054"/>
    </location>
</feature>
<keyword evidence="8" id="KW-1185">Reference proteome</keyword>
<dbReference type="PANTHER" id="PTHR44757:SF2">
    <property type="entry name" value="BIOFILM ARCHITECTURE MAINTENANCE PROTEIN MBAA"/>
    <property type="match status" value="1"/>
</dbReference>
<dbReference type="CDD" id="cd01948">
    <property type="entry name" value="EAL"/>
    <property type="match status" value="1"/>
</dbReference>
<gene>
    <name evidence="7" type="ORF">THMIRHAT_03960</name>
</gene>
<keyword evidence="2" id="KW-1133">Transmembrane helix</keyword>
<dbReference type="NCBIfam" id="TIGR00229">
    <property type="entry name" value="sensory_box"/>
    <property type="match status" value="2"/>
</dbReference>
<dbReference type="PROSITE" id="PS50887">
    <property type="entry name" value="GGDEF"/>
    <property type="match status" value="1"/>
</dbReference>
<dbReference type="SUPFAM" id="SSF55073">
    <property type="entry name" value="Nucleotide cyclase"/>
    <property type="match status" value="1"/>
</dbReference>
<proteinExistence type="predicted"/>
<name>A0A6F8PKX6_9GAMM</name>
<protein>
    <recommendedName>
        <fullName evidence="9">GGDEF domain-containing protein</fullName>
    </recommendedName>
</protein>
<evidence type="ECO:0000259" key="4">
    <source>
        <dbReference type="PROSITE" id="PS50113"/>
    </source>
</evidence>
<dbReference type="InterPro" id="IPR000700">
    <property type="entry name" value="PAS-assoc_C"/>
</dbReference>
<dbReference type="InterPro" id="IPR001633">
    <property type="entry name" value="EAL_dom"/>
</dbReference>
<dbReference type="InterPro" id="IPR029787">
    <property type="entry name" value="Nucleotide_cyclase"/>
</dbReference>
<feature type="transmembrane region" description="Helical" evidence="2">
    <location>
        <begin position="17"/>
        <end position="38"/>
    </location>
</feature>
<evidence type="ECO:0008006" key="9">
    <source>
        <dbReference type="Google" id="ProtNLM"/>
    </source>
</evidence>
<dbReference type="Pfam" id="PF00563">
    <property type="entry name" value="EAL"/>
    <property type="match status" value="1"/>
</dbReference>
<feature type="domain" description="PAS" evidence="3">
    <location>
        <begin position="359"/>
        <end position="413"/>
    </location>
</feature>
<keyword evidence="2" id="KW-0472">Membrane</keyword>
<evidence type="ECO:0000256" key="2">
    <source>
        <dbReference type="SAM" id="Phobius"/>
    </source>
</evidence>
<comment type="cofactor">
    <cofactor evidence="1">
        <name>Mg(2+)</name>
        <dbReference type="ChEBI" id="CHEBI:18420"/>
    </cofactor>
</comment>
<dbReference type="PANTHER" id="PTHR44757">
    <property type="entry name" value="DIGUANYLATE CYCLASE DGCP"/>
    <property type="match status" value="1"/>
</dbReference>
<dbReference type="PROSITE" id="PS50113">
    <property type="entry name" value="PAC"/>
    <property type="match status" value="1"/>
</dbReference>
<dbReference type="SMART" id="SM00052">
    <property type="entry name" value="EAL"/>
    <property type="match status" value="1"/>
</dbReference>
<dbReference type="Gene3D" id="3.30.70.270">
    <property type="match status" value="1"/>
</dbReference>
<feature type="domain" description="PAS" evidence="3">
    <location>
        <begin position="492"/>
        <end position="540"/>
    </location>
</feature>
<sequence length="1055" mass="119344">MSDMLHKFQVDSLNERLLAGFLVVVLWLFGMASIYNNFQTHEKLYLDKQGSTQGVAWKAVELIHRTGIDAYFNTQINTPELHQLLRDAQNPNMEKMARLNLYRQLYPAYQKLTQQGISILHFHTPELRSFLRFHSPEKFGCDLSKVRPSLKVVKSSRQPVHGFEVGLLYSGYRHLYPIVDQGEYLGSVELSQPFESLRQEISRLNSEKEYALIHQKSVLIDKRLFGLGHLLQDSVFSKDWLEEDPLRILPGAASMMSVDMQQGAKKMFAVPRLQANLKNGQPFSMSVRLDGHYRVFVFTPIQDIENKNTAYLVSFANAEELDLRMQEAVWYGAGLTLMMALLTILLFQWIATKRSQEASLQFLEKINDTMREALYVVDETGRIIEINASALAFLGMEERQVIGRSALDLFLPKLSADTLADIYPSSHHALSRSRQDLESLCVLDEPFMGEYTLIQAGQKVVWVHLSSQPIVAHKKFIGKVVVFRDISVERSHKEQLRVAAAAFETQEGILITDAAGKIVRVNQAFSALTGYDAEEIIGQTPAILNSGKQDAAFYQTMWQALLTHKCWQGEIWNRRKNGELYLEWLTITAVANSSGQVTEYVAIFSDITEQKRAQDEIVKLAFYDPLTELPNRRLLGERLTHALISSERQRNYGAVIFIDLDNFKQLNDTKGHSVGDMLLLEVAKRLKASVREMDTVARLGGDEFVILLESLGTKELDAMDSVELIAYKILQAFQSPFLLDSGEHRTTPSLGVEIFQGQTLSTEQILQHADVAMYQAKQSGRNTACYFDPEMQQHIENALLLEEDLHRDQALGFQQLELYYQPQVDVFGKVQSVEALIRWQHPVRGTVSPLEFIPMIEKNGQILAVGLWVIRQACAQLLLWAQHPKTAHLTLAVNVSAKQLADPSFVDQITQILYDTGARPELLKIELTESSVVENVEQAIKTMQALRALGLELSMDDFGTGYSSLSYLKRLPLSQLKIDQAFVRDLESQADSLAIVQTIIAMAKTLKLKVVAEGVETLGQKECLAMQGCELYQGFYFSRPLTVADFELYLNVQDA</sequence>
<dbReference type="PROSITE" id="PS50883">
    <property type="entry name" value="EAL"/>
    <property type="match status" value="1"/>
</dbReference>
<evidence type="ECO:0000259" key="6">
    <source>
        <dbReference type="PROSITE" id="PS50887"/>
    </source>
</evidence>
<dbReference type="InterPro" id="IPR000014">
    <property type="entry name" value="PAS"/>
</dbReference>
<dbReference type="SUPFAM" id="SSF141868">
    <property type="entry name" value="EAL domain-like"/>
    <property type="match status" value="1"/>
</dbReference>
<dbReference type="InterPro" id="IPR035965">
    <property type="entry name" value="PAS-like_dom_sf"/>
</dbReference>